<organism evidence="2 3">
    <name type="scientific">Nostocoides veronense</name>
    <dbReference type="NCBI Taxonomy" id="330836"/>
    <lineage>
        <taxon>Bacteria</taxon>
        <taxon>Bacillati</taxon>
        <taxon>Actinomycetota</taxon>
        <taxon>Actinomycetes</taxon>
        <taxon>Micrococcales</taxon>
        <taxon>Intrasporangiaceae</taxon>
        <taxon>Nostocoides</taxon>
    </lineage>
</organism>
<dbReference type="InterPro" id="IPR000415">
    <property type="entry name" value="Nitroreductase-like"/>
</dbReference>
<dbReference type="Gene3D" id="3.40.109.10">
    <property type="entry name" value="NADH Oxidase"/>
    <property type="match status" value="1"/>
</dbReference>
<name>A0ABP4YCE1_9MICO</name>
<evidence type="ECO:0000313" key="2">
    <source>
        <dbReference type="EMBL" id="GAA1807210.1"/>
    </source>
</evidence>
<dbReference type="Pfam" id="PF00881">
    <property type="entry name" value="Nitroreductase"/>
    <property type="match status" value="1"/>
</dbReference>
<accession>A0ABP4YCE1</accession>
<proteinExistence type="predicted"/>
<dbReference type="Proteomes" id="UP001499938">
    <property type="component" value="Unassembled WGS sequence"/>
</dbReference>
<dbReference type="NCBIfam" id="TIGR03605">
    <property type="entry name" value="antibiot_sagB"/>
    <property type="match status" value="1"/>
</dbReference>
<keyword evidence="3" id="KW-1185">Reference proteome</keyword>
<comment type="caution">
    <text evidence="2">The sequence shown here is derived from an EMBL/GenBank/DDBJ whole genome shotgun (WGS) entry which is preliminary data.</text>
</comment>
<reference evidence="3" key="1">
    <citation type="journal article" date="2019" name="Int. J. Syst. Evol. Microbiol.">
        <title>The Global Catalogue of Microorganisms (GCM) 10K type strain sequencing project: providing services to taxonomists for standard genome sequencing and annotation.</title>
        <authorList>
            <consortium name="The Broad Institute Genomics Platform"/>
            <consortium name="The Broad Institute Genome Sequencing Center for Infectious Disease"/>
            <person name="Wu L."/>
            <person name="Ma J."/>
        </authorList>
    </citation>
    <scope>NUCLEOTIDE SEQUENCE [LARGE SCALE GENOMIC DNA]</scope>
    <source>
        <strain evidence="3">JCM 15592</strain>
    </source>
</reference>
<evidence type="ECO:0000259" key="1">
    <source>
        <dbReference type="Pfam" id="PF00881"/>
    </source>
</evidence>
<sequence length="466" mass="50118">MSSTLQARPVTTVLAVRPTISLSPHPEGITVTGVGWEQLVAVSSPGVRDAVLSVRESPMPSSEILRRALEASGDLSAAVLVQSVVKRLSVLGVFEHVLFEPGNGAVARLMTAGAMPVGLSALPPDARLRVLSPMAVATVRAGEVVVESGVSHLQVALRPDLFALVVAGDLDALPDPVLAMLCTARLLVTPEETASRRFRQWDATDLWFHRKANESRGADGYGGTYHLADDFKPVPYARPVPPGGSLALPVPDLAQARAADPPLAEVMERRRSHRRFLAGRTSQEQLGALLYRALRARQIHPDDRGLDVVDRPYPSGGSVHEIETYVVVNDVTGIEAGIYRYAPDRHALDVLQQNDAIRARVNADVMITTRGEQPPPVVLLFGARFDRLMWKYQGMPYALLTKHVGVVYQTIYVNAEAEGLGVCGIGGTSASLFAQATGEHPMDEGAVGMMVLGVPDPSERDAWGRP</sequence>
<dbReference type="CDD" id="cd02142">
    <property type="entry name" value="McbC_SagB-like_oxidoreductase"/>
    <property type="match status" value="1"/>
</dbReference>
<dbReference type="InterPro" id="IPR020051">
    <property type="entry name" value="SagB-type_dehydrogenase"/>
</dbReference>
<dbReference type="PANTHER" id="PTHR43745:SF2">
    <property type="entry name" value="NITROREDUCTASE MJ1384-RELATED"/>
    <property type="match status" value="1"/>
</dbReference>
<dbReference type="InterPro" id="IPR029479">
    <property type="entry name" value="Nitroreductase"/>
</dbReference>
<dbReference type="InterPro" id="IPR052544">
    <property type="entry name" value="Bacteriocin_Proc_Enz"/>
</dbReference>
<dbReference type="EMBL" id="BAAAPO010000053">
    <property type="protein sequence ID" value="GAA1807210.1"/>
    <property type="molecule type" value="Genomic_DNA"/>
</dbReference>
<protein>
    <recommendedName>
        <fullName evidence="1">Nitroreductase domain-containing protein</fullName>
    </recommendedName>
</protein>
<feature type="domain" description="Nitroreductase" evidence="1">
    <location>
        <begin position="268"/>
        <end position="453"/>
    </location>
</feature>
<gene>
    <name evidence="2" type="ORF">GCM10009811_33430</name>
</gene>
<evidence type="ECO:0000313" key="3">
    <source>
        <dbReference type="Proteomes" id="UP001499938"/>
    </source>
</evidence>
<dbReference type="PANTHER" id="PTHR43745">
    <property type="entry name" value="NITROREDUCTASE MJ1384-RELATED"/>
    <property type="match status" value="1"/>
</dbReference>
<dbReference type="SUPFAM" id="SSF55469">
    <property type="entry name" value="FMN-dependent nitroreductase-like"/>
    <property type="match status" value="1"/>
</dbReference>